<dbReference type="GO" id="GO:0005975">
    <property type="term" value="P:carbohydrate metabolic process"/>
    <property type="evidence" value="ECO:0007669"/>
    <property type="project" value="InterPro"/>
</dbReference>
<organism evidence="4 5">
    <name type="scientific">Hyalella azteca</name>
    <name type="common">Amphipod</name>
    <dbReference type="NCBI Taxonomy" id="294128"/>
    <lineage>
        <taxon>Eukaryota</taxon>
        <taxon>Metazoa</taxon>
        <taxon>Ecdysozoa</taxon>
        <taxon>Arthropoda</taxon>
        <taxon>Crustacea</taxon>
        <taxon>Multicrustacea</taxon>
        <taxon>Malacostraca</taxon>
        <taxon>Eumalacostraca</taxon>
        <taxon>Peracarida</taxon>
        <taxon>Amphipoda</taxon>
        <taxon>Senticaudata</taxon>
        <taxon>Talitrida</taxon>
        <taxon>Talitroidea</taxon>
        <taxon>Hyalellidae</taxon>
        <taxon>Hyalella</taxon>
    </lineage>
</organism>
<keyword evidence="3" id="KW-0472">Membrane</keyword>
<dbReference type="RefSeq" id="XP_018027401.2">
    <property type="nucleotide sequence ID" value="XM_018171912.2"/>
</dbReference>
<dbReference type="PANTHER" id="PTHR11927">
    <property type="entry name" value="GALACTOSIDE 2-L-FUCOSYLTRANSFERASE"/>
    <property type="match status" value="1"/>
</dbReference>
<dbReference type="EC" id="2.4.1.-" evidence="3"/>
<proteinExistence type="inferred from homology"/>
<dbReference type="GeneID" id="108682691"/>
<evidence type="ECO:0000313" key="5">
    <source>
        <dbReference type="RefSeq" id="XP_018027401.2"/>
    </source>
</evidence>
<dbReference type="CDD" id="cd11301">
    <property type="entry name" value="Fut1_Fut2_like"/>
    <property type="match status" value="1"/>
</dbReference>
<name>A0A8B7PPN0_HYAAZ</name>
<dbReference type="UniPathway" id="UPA00378"/>
<evidence type="ECO:0000256" key="2">
    <source>
        <dbReference type="ARBA" id="ARBA00022679"/>
    </source>
</evidence>
<dbReference type="OrthoDB" id="3226at2759"/>
<keyword evidence="3" id="KW-0735">Signal-anchor</keyword>
<keyword evidence="1 3" id="KW-0328">Glycosyltransferase</keyword>
<dbReference type="PANTHER" id="PTHR11927:SF9">
    <property type="entry name" value="L-FUCOSYLTRANSFERASE"/>
    <property type="match status" value="1"/>
</dbReference>
<evidence type="ECO:0000256" key="1">
    <source>
        <dbReference type="ARBA" id="ARBA00022676"/>
    </source>
</evidence>
<dbReference type="AlphaFoldDB" id="A0A8B7PPN0"/>
<evidence type="ECO:0000256" key="3">
    <source>
        <dbReference type="RuleBase" id="RU363129"/>
    </source>
</evidence>
<gene>
    <name evidence="5" type="primary">LOC108682691</name>
</gene>
<dbReference type="GO" id="GO:0032580">
    <property type="term" value="C:Golgi cisterna membrane"/>
    <property type="evidence" value="ECO:0007669"/>
    <property type="project" value="UniProtKB-SubCell"/>
</dbReference>
<sequence>MQVSRRVIFMGCAISFFVSMTLLPGGVFIEVCQEGRCYRAPQPVGRSSPNNTKLDKSLELSGMFASNSTNRKHLDKSWSSVENIRIVKDKDLQSNYYNNIKISQDVSSYYENQRPRNLTTLGNISKTSELSPVQTLPINSLTFNANNKFPGVLVHNHADIITNLTNLITEITHLDLKNDSSIINMLHQSLSSSNADLRTMLEDLQKFNDRYACPTCKDDRPPPHTALSLNTRVPHDKTWRGIRLPLVTYSVHGRLGNLMSDYATLYALKKIYCMSAALKKSHYSELDKYFTGVTIQGYPLEMQLFGAFREELRKEFACKSKLDLSAQFRLSSIALQATKADPHSPLLFVGVHVRLGDYINYLQTKYAVHGLSYDRYLARAAAYFMRNYTNVIFVVTSDDVRTTMKLFRDAGLNNAFVSQGSIGDDMCLLSRCHHNIITFGTYGFWTGFLGRGITLYPDLHFPHRQYILARPSYERANMKDFIPIPLR</sequence>
<keyword evidence="3" id="KW-0333">Golgi apparatus</keyword>
<reference evidence="5" key="1">
    <citation type="submission" date="2025-08" db="UniProtKB">
        <authorList>
            <consortium name="RefSeq"/>
        </authorList>
    </citation>
    <scope>IDENTIFICATION</scope>
    <source>
        <tissue evidence="5">Whole organism</tissue>
    </source>
</reference>
<keyword evidence="2 3" id="KW-0808">Transferase</keyword>
<keyword evidence="4" id="KW-1185">Reference proteome</keyword>
<dbReference type="Pfam" id="PF01531">
    <property type="entry name" value="Glyco_transf_11"/>
    <property type="match status" value="1"/>
</dbReference>
<dbReference type="InterPro" id="IPR002516">
    <property type="entry name" value="Glyco_trans_11"/>
</dbReference>
<dbReference type="GO" id="GO:0008107">
    <property type="term" value="F:galactoside 2-alpha-L-fucosyltransferase activity"/>
    <property type="evidence" value="ECO:0007669"/>
    <property type="project" value="InterPro"/>
</dbReference>
<comment type="subcellular location">
    <subcellularLocation>
        <location evidence="3">Golgi apparatus</location>
        <location evidence="3">Golgi stack membrane</location>
        <topology evidence="3">Single-pass type II membrane protein</topology>
    </subcellularLocation>
</comment>
<comment type="pathway">
    <text evidence="3">Protein modification; protein glycosylation.</text>
</comment>
<protein>
    <recommendedName>
        <fullName evidence="3">L-Fucosyltransferase</fullName>
        <ecNumber evidence="3">2.4.1.-</ecNumber>
    </recommendedName>
</protein>
<dbReference type="Proteomes" id="UP000694843">
    <property type="component" value="Unplaced"/>
</dbReference>
<evidence type="ECO:0000313" key="4">
    <source>
        <dbReference type="Proteomes" id="UP000694843"/>
    </source>
</evidence>
<dbReference type="KEGG" id="hazt:108682691"/>
<feature type="transmembrane region" description="Helical" evidence="3">
    <location>
        <begin position="7"/>
        <end position="29"/>
    </location>
</feature>
<keyword evidence="3" id="KW-0812">Transmembrane</keyword>
<keyword evidence="3" id="KW-1133">Transmembrane helix</keyword>
<comment type="similarity">
    <text evidence="3">Belongs to the glycosyltransferase 11 family.</text>
</comment>
<accession>A0A8B7PPN0</accession>
<keyword evidence="3" id="KW-0325">Glycoprotein</keyword>